<proteinExistence type="predicted"/>
<dbReference type="EMBL" id="NRRV01000032">
    <property type="protein sequence ID" value="MBK1631768.1"/>
    <property type="molecule type" value="Genomic_DNA"/>
</dbReference>
<evidence type="ECO:0000313" key="2">
    <source>
        <dbReference type="EMBL" id="MBK1631768.1"/>
    </source>
</evidence>
<dbReference type="InterPro" id="IPR002850">
    <property type="entry name" value="PIN_toxin-like"/>
</dbReference>
<name>A0ABS1CJ89_9GAMM</name>
<dbReference type="InterPro" id="IPR002716">
    <property type="entry name" value="PIN_dom"/>
</dbReference>
<dbReference type="PANTHER" id="PTHR34610">
    <property type="entry name" value="SSL7007 PROTEIN"/>
    <property type="match status" value="1"/>
</dbReference>
<keyword evidence="3" id="KW-1185">Reference proteome</keyword>
<reference evidence="2 3" key="1">
    <citation type="journal article" date="2020" name="Microorganisms">
        <title>Osmotic Adaptation and Compatible Solute Biosynthesis of Phototrophic Bacteria as Revealed from Genome Analyses.</title>
        <authorList>
            <person name="Imhoff J.F."/>
            <person name="Rahn T."/>
            <person name="Kunzel S."/>
            <person name="Keller A."/>
            <person name="Neulinger S.C."/>
        </authorList>
    </citation>
    <scope>NUCLEOTIDE SEQUENCE [LARGE SCALE GENOMIC DNA]</scope>
    <source>
        <strain evidence="2 3">DSM 6210</strain>
    </source>
</reference>
<sequence length="145" mass="16024">MTGTPPIVVIDTNIFVGACLGAGAPNEVFALCLRGEVVPLMGTALLAEYEDVLGRGALFERSRLDAAEREELLDIFLARCRWTRIYFGWRPNVPDEGDNHLVELAVAGGAQAIVTRNLRDLQGMDLRFPALKLMTPEDLLREVRT</sequence>
<evidence type="ECO:0000313" key="3">
    <source>
        <dbReference type="Proteomes" id="UP000748752"/>
    </source>
</evidence>
<dbReference type="Pfam" id="PF13470">
    <property type="entry name" value="PIN_3"/>
    <property type="match status" value="1"/>
</dbReference>
<accession>A0ABS1CJ89</accession>
<dbReference type="CDD" id="cd09854">
    <property type="entry name" value="PIN_VapC-like"/>
    <property type="match status" value="1"/>
</dbReference>
<dbReference type="PANTHER" id="PTHR34610:SF3">
    <property type="entry name" value="SSL7007 PROTEIN"/>
    <property type="match status" value="1"/>
</dbReference>
<protein>
    <submittedName>
        <fullName evidence="2">Toxin-antitoxin system toxin component, PIN family</fullName>
    </submittedName>
</protein>
<comment type="caution">
    <text evidence="2">The sequence shown here is derived from an EMBL/GenBank/DDBJ whole genome shotgun (WGS) entry which is preliminary data.</text>
</comment>
<dbReference type="NCBIfam" id="TIGR00305">
    <property type="entry name" value="putative toxin-antitoxin system toxin component, PIN family"/>
    <property type="match status" value="1"/>
</dbReference>
<organism evidence="2 3">
    <name type="scientific">Thiohalocapsa halophila</name>
    <dbReference type="NCBI Taxonomy" id="69359"/>
    <lineage>
        <taxon>Bacteria</taxon>
        <taxon>Pseudomonadati</taxon>
        <taxon>Pseudomonadota</taxon>
        <taxon>Gammaproteobacteria</taxon>
        <taxon>Chromatiales</taxon>
        <taxon>Chromatiaceae</taxon>
        <taxon>Thiohalocapsa</taxon>
    </lineage>
</organism>
<evidence type="ECO:0000259" key="1">
    <source>
        <dbReference type="Pfam" id="PF13470"/>
    </source>
</evidence>
<dbReference type="SUPFAM" id="SSF88723">
    <property type="entry name" value="PIN domain-like"/>
    <property type="match status" value="1"/>
</dbReference>
<dbReference type="Proteomes" id="UP000748752">
    <property type="component" value="Unassembled WGS sequence"/>
</dbReference>
<feature type="domain" description="PIN" evidence="1">
    <location>
        <begin position="8"/>
        <end position="118"/>
    </location>
</feature>
<gene>
    <name evidence="2" type="ORF">CKO31_13680</name>
</gene>
<dbReference type="InterPro" id="IPR029060">
    <property type="entry name" value="PIN-like_dom_sf"/>
</dbReference>